<organism evidence="1 2">
    <name type="scientific">Coemansia reversa (strain ATCC 12441 / NRRL 1564)</name>
    <dbReference type="NCBI Taxonomy" id="763665"/>
    <lineage>
        <taxon>Eukaryota</taxon>
        <taxon>Fungi</taxon>
        <taxon>Fungi incertae sedis</taxon>
        <taxon>Zoopagomycota</taxon>
        <taxon>Kickxellomycotina</taxon>
        <taxon>Kickxellomycetes</taxon>
        <taxon>Kickxellales</taxon>
        <taxon>Kickxellaceae</taxon>
        <taxon>Coemansia</taxon>
    </lineage>
</organism>
<dbReference type="OrthoDB" id="5582580at2759"/>
<proteinExistence type="predicted"/>
<dbReference type="EMBL" id="KZ303498">
    <property type="protein sequence ID" value="PIA16678.1"/>
    <property type="molecule type" value="Genomic_DNA"/>
</dbReference>
<accession>A0A2G5BCE2</accession>
<sequence length="402" mass="43447">MLRALAVPSHGSGLFQCKWPQLSANVGATSRSLTTKKSDVSVTKGQLAAKATGSIKASAKSRPLATSAQILPDGFVKPALYDESTPIPRCEAYPSTYHMGTFPWLLSAQRQRTPTEDLVASPSPAVDSDQHGASFGDRIVGASTQFFPLAARRRLAHTLNMRIARAALGTAAMDSVCDGAADVLPRVASLLSSASSGDTDAAEELSHIFTSSLLARYMRDLDSLRKDNVLLALEIHSVEDARIHQLRTQTGPEEAFAALDNIGTASSTLSAGLTRQNYRYTSVLGNTHAAPCQSPSTWPGDVAAAMGGQMPVRVRVDVELMVNMRYRLIGRHSGPSKHDRHNGTTKVIVDDDATRSLMLTLESSVVDDCHSETGFEWRVADIDYLLSSERRMQHELDEARCL</sequence>
<reference evidence="1 2" key="1">
    <citation type="journal article" date="2015" name="Genome Biol. Evol.">
        <title>Phylogenomic analyses indicate that early fungi evolved digesting cell walls of algal ancestors of land plants.</title>
        <authorList>
            <person name="Chang Y."/>
            <person name="Wang S."/>
            <person name="Sekimoto S."/>
            <person name="Aerts A.L."/>
            <person name="Choi C."/>
            <person name="Clum A."/>
            <person name="LaButti K.M."/>
            <person name="Lindquist E.A."/>
            <person name="Yee Ngan C."/>
            <person name="Ohm R.A."/>
            <person name="Salamov A.A."/>
            <person name="Grigoriev I.V."/>
            <person name="Spatafora J.W."/>
            <person name="Berbee M.L."/>
        </authorList>
    </citation>
    <scope>NUCLEOTIDE SEQUENCE [LARGE SCALE GENOMIC DNA]</scope>
    <source>
        <strain evidence="1 2">NRRL 1564</strain>
    </source>
</reference>
<gene>
    <name evidence="1" type="ORF">COEREDRAFT_81047</name>
</gene>
<evidence type="ECO:0000313" key="2">
    <source>
        <dbReference type="Proteomes" id="UP000242474"/>
    </source>
</evidence>
<dbReference type="Proteomes" id="UP000242474">
    <property type="component" value="Unassembled WGS sequence"/>
</dbReference>
<evidence type="ECO:0000313" key="1">
    <source>
        <dbReference type="EMBL" id="PIA16678.1"/>
    </source>
</evidence>
<protein>
    <submittedName>
        <fullName evidence="1">Uncharacterized protein</fullName>
    </submittedName>
</protein>
<dbReference type="AlphaFoldDB" id="A0A2G5BCE2"/>
<name>A0A2G5BCE2_COERN</name>
<keyword evidence="2" id="KW-1185">Reference proteome</keyword>